<proteinExistence type="predicted"/>
<name>A0ACB9TSV8_HOLOL</name>
<evidence type="ECO:0000313" key="2">
    <source>
        <dbReference type="Proteomes" id="UP001056778"/>
    </source>
</evidence>
<comment type="caution">
    <text evidence="1">The sequence shown here is derived from an EMBL/GenBank/DDBJ whole genome shotgun (WGS) entry which is preliminary data.</text>
</comment>
<reference evidence="1" key="1">
    <citation type="submission" date="2022-04" db="EMBL/GenBank/DDBJ databases">
        <title>Chromosome-scale genome assembly of Holotrichia oblita Faldermann.</title>
        <authorList>
            <person name="Rongchong L."/>
        </authorList>
    </citation>
    <scope>NUCLEOTIDE SEQUENCE</scope>
    <source>
        <strain evidence="1">81SQS9</strain>
    </source>
</reference>
<evidence type="ECO:0000313" key="1">
    <source>
        <dbReference type="EMBL" id="KAI4470003.1"/>
    </source>
</evidence>
<dbReference type="EMBL" id="CM043015">
    <property type="protein sequence ID" value="KAI4470003.1"/>
    <property type="molecule type" value="Genomic_DNA"/>
</dbReference>
<accession>A0ACB9TSV8</accession>
<keyword evidence="2" id="KW-1185">Reference proteome</keyword>
<gene>
    <name evidence="1" type="ORF">MML48_1g05866</name>
</gene>
<dbReference type="Proteomes" id="UP001056778">
    <property type="component" value="Chromosome 1"/>
</dbReference>
<organism evidence="1 2">
    <name type="scientific">Holotrichia oblita</name>
    <name type="common">Chafer beetle</name>
    <dbReference type="NCBI Taxonomy" id="644536"/>
    <lineage>
        <taxon>Eukaryota</taxon>
        <taxon>Metazoa</taxon>
        <taxon>Ecdysozoa</taxon>
        <taxon>Arthropoda</taxon>
        <taxon>Hexapoda</taxon>
        <taxon>Insecta</taxon>
        <taxon>Pterygota</taxon>
        <taxon>Neoptera</taxon>
        <taxon>Endopterygota</taxon>
        <taxon>Coleoptera</taxon>
        <taxon>Polyphaga</taxon>
        <taxon>Scarabaeiformia</taxon>
        <taxon>Scarabaeidae</taxon>
        <taxon>Melolonthinae</taxon>
        <taxon>Holotrichia</taxon>
    </lineage>
</organism>
<protein>
    <submittedName>
        <fullName evidence="1">Mam domain meprin/a5/mu</fullName>
    </submittedName>
</protein>
<sequence>MIFSIHCSLKILKFVYRWVVYEKTIGKISQKFNIILEVVAGKSFTKGALVAFDNIKLIKCFPEGDRIDSCRADEYRCTTTNLCINNSKICDISVDCANGDDEAQNCDKIPYGARCTFEHDWCGWHNEPGKAMQWTIQHGSPGNNSTGPSVDHTYKNNTGKYLHVLAMKEHIYAFASIATLRSVTFNPPPRVHGNSSSRYYNSCTIRFYLHQSDHHKSGFMLQVTELRPKENVSTELLWSYNNFKEPWVQQVVILPNITYKYYLHFDLRIGIRYVRDIAIDDLSLSPECFGLNIPTEDLNGYNYYNPYIDYPWATEPHKDFVNRTFYELTTCGQTGRYGPSREQCRSTYNNTKTKVRVMEDIGMPGIQRWTAPSEGYYTFLLFGASGGKGSGGMGSSRGAMVRIILDLKKGQELYISVGQEGANACIKSLGHQTNSSCESVSTSRGQNMTGIKGVLYMEVNDGGGGGGGATYMFFKQNKYIPIAVASGGAGLGLGRFIDTGLQHGQEVNNKRRPVTGEMYGPKSAGAGGGWYMFQGQVAVDHALVMGQALTKGGAGGKACYNSTDGKGDGGFGGGGGGCRAGGGGGGYSGGNAWASNTMSLLSANTTNGEGGYSYFDTKIGIGNFSESVEAYHVGQGTVMIIPAIPGCGCNYRCLALDPRRSKIACICPTNWRLDVDGKACIITNPPEPYPTWFVFVLIGSVLCLTIFIGVVCFLLYNRYQQRAAGILRRKMLSGPDVQLNRLRVASDSMMTEYNPNYEFGGVVYTLKDLKDIPRDQLRLVNFNLFTLAIIGASPLHSMLADKTISNSATATDDNQNPTTTATTTVKQPLSVTNSNDINSNHNNNIRSEVSSLKSGVSLDPGALIKQALPNGQLKKYANVNAGDAMVTGNGVIQNGPYTGQNNYVYNNTNANKYLNESEISC</sequence>